<accession>A0A4R1K3L0</accession>
<dbReference type="InterPro" id="IPR001763">
    <property type="entry name" value="Rhodanese-like_dom"/>
</dbReference>
<dbReference type="GO" id="GO:0009228">
    <property type="term" value="P:thiamine biosynthetic process"/>
    <property type="evidence" value="ECO:0007669"/>
    <property type="project" value="UniProtKB-KW"/>
</dbReference>
<dbReference type="PANTHER" id="PTHR43209:SF1">
    <property type="entry name" value="TRNA SULFURTRANSFERASE"/>
    <property type="match status" value="1"/>
</dbReference>
<keyword evidence="2 11" id="KW-0963">Cytoplasm</keyword>
<dbReference type="Pfam" id="PF02568">
    <property type="entry name" value="ThiI"/>
    <property type="match status" value="1"/>
</dbReference>
<sequence length="496" mass="56249">MYNRREFFSAVTIMKFIIKLFPEITIKSRPVRQRFSKMLQGNIRNVLNQIDENIRVSRDWDHLVVTSREPDKRDALVEALKSTPGIQHFLEVSSFEFTDLHNAYELTHQVWKDKLAGKTFCVRVRRVGEHDFTSVEAERYIGGGLNQFTDAAGVKLKQPDVTVRLEIENQHLYVVTHQHQGIGGFPIATQESVLSLISGGFDSGVSSYELIRRGSRVHYCFFNLGGAAHEIGVKQMAHYLWQKYGSSHRVKFVTIDFEPVVAEILTKVDDSQMGVVLKRMMMRAAAKVAQHYDIPALVTGEAVGQVSSQTLTNLSMIDKVTETLILRPLIARDKQDIIDSARRIGTADIAETMPEYCGVISRKPTVKAVESKLLAEEAHFDTTILEQVVAQARMVDIRDIGRQSNAEVVEVDTVNEVSSEQIVIDIRSDEETENKPLEIDGAQILHIPFFKLGTKFLELEKDKHYLLYCERGVMSKLQALYLKEQGHSNVGVYRNR</sequence>
<dbReference type="PROSITE" id="PS51165">
    <property type="entry name" value="THUMP"/>
    <property type="match status" value="1"/>
</dbReference>
<dbReference type="CDD" id="cd00158">
    <property type="entry name" value="RHOD"/>
    <property type="match status" value="1"/>
</dbReference>
<evidence type="ECO:0000256" key="1">
    <source>
        <dbReference type="ARBA" id="ARBA00004496"/>
    </source>
</evidence>
<evidence type="ECO:0000313" key="14">
    <source>
        <dbReference type="EMBL" id="TCK58678.1"/>
    </source>
</evidence>
<feature type="disulfide bond" description="Redox-active" evidence="11">
    <location>
        <begin position="357"/>
        <end position="469"/>
    </location>
</feature>
<dbReference type="GO" id="GO:0002937">
    <property type="term" value="P:tRNA 4-thiouridine biosynthesis"/>
    <property type="evidence" value="ECO:0007669"/>
    <property type="project" value="TreeGrafter"/>
</dbReference>
<dbReference type="GO" id="GO:0005524">
    <property type="term" value="F:ATP binding"/>
    <property type="evidence" value="ECO:0007669"/>
    <property type="project" value="UniProtKB-UniRule"/>
</dbReference>
<protein>
    <recommendedName>
        <fullName evidence="11">tRNA sulfurtransferase</fullName>
        <ecNumber evidence="11">2.8.1.4</ecNumber>
    </recommendedName>
    <alternativeName>
        <fullName evidence="11">Sulfur carrier protein ThiS sulfurtransferase</fullName>
    </alternativeName>
    <alternativeName>
        <fullName evidence="11">Thiamine biosynthesis protein ThiI</fullName>
    </alternativeName>
    <alternativeName>
        <fullName evidence="11">tRNA 4-thiouridine synthase</fullName>
    </alternativeName>
</protein>
<dbReference type="SUPFAM" id="SSF143437">
    <property type="entry name" value="THUMP domain-like"/>
    <property type="match status" value="1"/>
</dbReference>
<dbReference type="EC" id="2.8.1.4" evidence="11"/>
<comment type="catalytic activity">
    <reaction evidence="11">
        <text>[ThiS sulfur-carrier protein]-C-terminal Gly-Gly-AMP + S-sulfanyl-L-cysteinyl-[cysteine desulfurase] + AH2 = [ThiS sulfur-carrier protein]-C-terminal-Gly-aminoethanethioate + L-cysteinyl-[cysteine desulfurase] + A + AMP + 2 H(+)</text>
        <dbReference type="Rhea" id="RHEA:43340"/>
        <dbReference type="Rhea" id="RHEA-COMP:12157"/>
        <dbReference type="Rhea" id="RHEA-COMP:12158"/>
        <dbReference type="Rhea" id="RHEA-COMP:12910"/>
        <dbReference type="Rhea" id="RHEA-COMP:19908"/>
        <dbReference type="ChEBI" id="CHEBI:13193"/>
        <dbReference type="ChEBI" id="CHEBI:15378"/>
        <dbReference type="ChEBI" id="CHEBI:17499"/>
        <dbReference type="ChEBI" id="CHEBI:29950"/>
        <dbReference type="ChEBI" id="CHEBI:61963"/>
        <dbReference type="ChEBI" id="CHEBI:90618"/>
        <dbReference type="ChEBI" id="CHEBI:232372"/>
        <dbReference type="ChEBI" id="CHEBI:456215"/>
    </reaction>
</comment>
<dbReference type="SMART" id="SM00981">
    <property type="entry name" value="THUMP"/>
    <property type="match status" value="1"/>
</dbReference>
<dbReference type="GO" id="GO:0009229">
    <property type="term" value="P:thiamine diphosphate biosynthetic process"/>
    <property type="evidence" value="ECO:0007669"/>
    <property type="project" value="UniProtKB-UniRule"/>
</dbReference>
<feature type="binding site" evidence="11">
    <location>
        <position position="309"/>
    </location>
    <ligand>
        <name>ATP</name>
        <dbReference type="ChEBI" id="CHEBI:30616"/>
    </ligand>
</feature>
<dbReference type="Gene3D" id="3.40.50.620">
    <property type="entry name" value="HUPs"/>
    <property type="match status" value="1"/>
</dbReference>
<keyword evidence="3 11" id="KW-0820">tRNA-binding</keyword>
<keyword evidence="7 11" id="KW-0694">RNA-binding</keyword>
<dbReference type="InterPro" id="IPR003720">
    <property type="entry name" value="tRNA_STrfase"/>
</dbReference>
<dbReference type="GO" id="GO:0052837">
    <property type="term" value="P:thiazole biosynthetic process"/>
    <property type="evidence" value="ECO:0007669"/>
    <property type="project" value="InterPro"/>
</dbReference>
<comment type="caution">
    <text evidence="11">Lacks conserved residue(s) required for the propagation of feature annotation.</text>
</comment>
<evidence type="ECO:0000259" key="13">
    <source>
        <dbReference type="PROSITE" id="PS51165"/>
    </source>
</evidence>
<comment type="subcellular location">
    <subcellularLocation>
        <location evidence="1 11">Cytoplasm</location>
    </subcellularLocation>
</comment>
<comment type="pathway">
    <text evidence="11">Cofactor biosynthesis; thiamine diphosphate biosynthesis.</text>
</comment>
<evidence type="ECO:0000256" key="10">
    <source>
        <dbReference type="ARBA" id="ARBA00023284"/>
    </source>
</evidence>
<comment type="caution">
    <text evidence="14">The sequence shown here is derived from an EMBL/GenBank/DDBJ whole genome shotgun (WGS) entry which is preliminary data.</text>
</comment>
<keyword evidence="15" id="KW-1185">Reference proteome</keyword>
<evidence type="ECO:0000256" key="5">
    <source>
        <dbReference type="ARBA" id="ARBA00022741"/>
    </source>
</evidence>
<keyword evidence="10 11" id="KW-0676">Redox-active center</keyword>
<organism evidence="14 15">
    <name type="scientific">Celerinatantimonas diazotrophica</name>
    <dbReference type="NCBI Taxonomy" id="412034"/>
    <lineage>
        <taxon>Bacteria</taxon>
        <taxon>Pseudomonadati</taxon>
        <taxon>Pseudomonadota</taxon>
        <taxon>Gammaproteobacteria</taxon>
        <taxon>Celerinatantimonadaceae</taxon>
        <taxon>Celerinatantimonas</taxon>
    </lineage>
</organism>
<dbReference type="Pfam" id="PF00581">
    <property type="entry name" value="Rhodanese"/>
    <property type="match status" value="1"/>
</dbReference>
<dbReference type="InterPro" id="IPR014729">
    <property type="entry name" value="Rossmann-like_a/b/a_fold"/>
</dbReference>
<dbReference type="GO" id="GO:0005829">
    <property type="term" value="C:cytosol"/>
    <property type="evidence" value="ECO:0007669"/>
    <property type="project" value="TreeGrafter"/>
</dbReference>
<dbReference type="UniPathway" id="UPA00060"/>
<evidence type="ECO:0000256" key="6">
    <source>
        <dbReference type="ARBA" id="ARBA00022840"/>
    </source>
</evidence>
<reference evidence="14 15" key="1">
    <citation type="submission" date="2019-03" db="EMBL/GenBank/DDBJ databases">
        <title>Genomic Encyclopedia of Type Strains, Phase IV (KMG-IV): sequencing the most valuable type-strain genomes for metagenomic binning, comparative biology and taxonomic classification.</title>
        <authorList>
            <person name="Goeker M."/>
        </authorList>
    </citation>
    <scope>NUCLEOTIDE SEQUENCE [LARGE SCALE GENOMIC DNA]</scope>
    <source>
        <strain evidence="14 15">DSM 18577</strain>
    </source>
</reference>
<dbReference type="InterPro" id="IPR050102">
    <property type="entry name" value="tRNA_sulfurtransferase_ThiI"/>
</dbReference>
<dbReference type="Gene3D" id="3.30.2130.30">
    <property type="match status" value="1"/>
</dbReference>
<dbReference type="Pfam" id="PF02926">
    <property type="entry name" value="THUMP"/>
    <property type="match status" value="1"/>
</dbReference>
<dbReference type="EMBL" id="SMGD01000011">
    <property type="protein sequence ID" value="TCK58678.1"/>
    <property type="molecule type" value="Genomic_DNA"/>
</dbReference>
<evidence type="ECO:0000256" key="4">
    <source>
        <dbReference type="ARBA" id="ARBA00022679"/>
    </source>
</evidence>
<keyword evidence="4 11" id="KW-0808">Transferase</keyword>
<dbReference type="InterPro" id="IPR004114">
    <property type="entry name" value="THUMP_dom"/>
</dbReference>
<keyword evidence="8 11" id="KW-0784">Thiamine biosynthesis</keyword>
<dbReference type="HAMAP" id="MF_00021">
    <property type="entry name" value="ThiI"/>
    <property type="match status" value="1"/>
</dbReference>
<dbReference type="FunFam" id="3.40.50.620:FF:000029">
    <property type="entry name" value="tRNA sulfurtransferase"/>
    <property type="match status" value="1"/>
</dbReference>
<dbReference type="GO" id="GO:0140741">
    <property type="term" value="F:tRNA-uracil-4 sulfurtransferase activity"/>
    <property type="evidence" value="ECO:0007669"/>
    <property type="project" value="UniProtKB-EC"/>
</dbReference>
<dbReference type="Pfam" id="PF22025">
    <property type="entry name" value="ThiI_fer"/>
    <property type="match status" value="1"/>
</dbReference>
<evidence type="ECO:0000313" key="15">
    <source>
        <dbReference type="Proteomes" id="UP000295565"/>
    </source>
</evidence>
<feature type="binding site" evidence="11">
    <location>
        <begin position="196"/>
        <end position="197"/>
    </location>
    <ligand>
        <name>ATP</name>
        <dbReference type="ChEBI" id="CHEBI:30616"/>
    </ligand>
</feature>
<comment type="catalytic activity">
    <reaction evidence="11">
        <text>[ThiI sulfur-carrier protein]-S-sulfanyl-L-cysteine + a uridine in tRNA + 2 reduced [2Fe-2S]-[ferredoxin] + ATP + H(+) = [ThiI sulfur-carrier protein]-L-cysteine + a 4-thiouridine in tRNA + 2 oxidized [2Fe-2S]-[ferredoxin] + AMP + diphosphate</text>
        <dbReference type="Rhea" id="RHEA:24176"/>
        <dbReference type="Rhea" id="RHEA-COMP:10000"/>
        <dbReference type="Rhea" id="RHEA-COMP:10001"/>
        <dbReference type="Rhea" id="RHEA-COMP:13337"/>
        <dbReference type="Rhea" id="RHEA-COMP:13338"/>
        <dbReference type="Rhea" id="RHEA-COMP:13339"/>
        <dbReference type="Rhea" id="RHEA-COMP:13340"/>
        <dbReference type="ChEBI" id="CHEBI:15378"/>
        <dbReference type="ChEBI" id="CHEBI:29950"/>
        <dbReference type="ChEBI" id="CHEBI:30616"/>
        <dbReference type="ChEBI" id="CHEBI:33019"/>
        <dbReference type="ChEBI" id="CHEBI:33737"/>
        <dbReference type="ChEBI" id="CHEBI:33738"/>
        <dbReference type="ChEBI" id="CHEBI:61963"/>
        <dbReference type="ChEBI" id="CHEBI:65315"/>
        <dbReference type="ChEBI" id="CHEBI:136798"/>
        <dbReference type="ChEBI" id="CHEBI:456215"/>
        <dbReference type="EC" id="2.8.1.4"/>
    </reaction>
</comment>
<dbReference type="InterPro" id="IPR049961">
    <property type="entry name" value="ThiI_N"/>
</dbReference>
<dbReference type="InterPro" id="IPR026340">
    <property type="entry name" value="THII_Thiazole_biosynth_dom"/>
</dbReference>
<dbReference type="CDD" id="cd01712">
    <property type="entry name" value="PPase_ThiI"/>
    <property type="match status" value="1"/>
</dbReference>
<evidence type="ECO:0000256" key="7">
    <source>
        <dbReference type="ARBA" id="ARBA00022884"/>
    </source>
</evidence>
<proteinExistence type="inferred from homology"/>
<dbReference type="NCBIfam" id="TIGR04271">
    <property type="entry name" value="ThiI_C_thiazole"/>
    <property type="match status" value="1"/>
</dbReference>
<feature type="active site" description="Cysteine persulfide intermediate" evidence="11">
    <location>
        <position position="469"/>
    </location>
</feature>
<dbReference type="InterPro" id="IPR054173">
    <property type="entry name" value="ThiI_fer"/>
</dbReference>
<dbReference type="InterPro" id="IPR049962">
    <property type="entry name" value="THUMP_ThiI"/>
</dbReference>
<feature type="binding site" evidence="11">
    <location>
        <position position="278"/>
    </location>
    <ligand>
        <name>ATP</name>
        <dbReference type="ChEBI" id="CHEBI:30616"/>
    </ligand>
</feature>
<dbReference type="Proteomes" id="UP000295565">
    <property type="component" value="Unassembled WGS sequence"/>
</dbReference>
<dbReference type="PROSITE" id="PS50206">
    <property type="entry name" value="RHODANESE_3"/>
    <property type="match status" value="1"/>
</dbReference>
<feature type="domain" description="THUMP" evidence="13">
    <location>
        <begin position="74"/>
        <end position="178"/>
    </location>
</feature>
<feature type="domain" description="Rhodanese" evidence="12">
    <location>
        <begin position="417"/>
        <end position="496"/>
    </location>
</feature>
<dbReference type="GO" id="GO:0000049">
    <property type="term" value="F:tRNA binding"/>
    <property type="evidence" value="ECO:0007669"/>
    <property type="project" value="UniProtKB-UniRule"/>
</dbReference>
<evidence type="ECO:0000256" key="8">
    <source>
        <dbReference type="ARBA" id="ARBA00022977"/>
    </source>
</evidence>
<keyword evidence="5 11" id="KW-0547">Nucleotide-binding</keyword>
<feature type="binding site" evidence="11">
    <location>
        <position position="300"/>
    </location>
    <ligand>
        <name>ATP</name>
        <dbReference type="ChEBI" id="CHEBI:30616"/>
    </ligand>
</feature>
<keyword evidence="6 11" id="KW-0067">ATP-binding</keyword>
<dbReference type="AlphaFoldDB" id="A0A4R1K3L0"/>
<dbReference type="GO" id="GO:0004810">
    <property type="term" value="F:CCA tRNA nucleotidyltransferase activity"/>
    <property type="evidence" value="ECO:0007669"/>
    <property type="project" value="InterPro"/>
</dbReference>
<dbReference type="InterPro" id="IPR036873">
    <property type="entry name" value="Rhodanese-like_dom_sf"/>
</dbReference>
<evidence type="ECO:0000256" key="3">
    <source>
        <dbReference type="ARBA" id="ARBA00022555"/>
    </source>
</evidence>
<dbReference type="Gene3D" id="3.40.250.10">
    <property type="entry name" value="Rhodanese-like domain"/>
    <property type="match status" value="1"/>
</dbReference>
<gene>
    <name evidence="11" type="primary">thiI</name>
    <name evidence="14" type="ORF">EV690_0815</name>
</gene>
<dbReference type="CDD" id="cd11716">
    <property type="entry name" value="THUMP_ThiI"/>
    <property type="match status" value="1"/>
</dbReference>
<dbReference type="NCBIfam" id="TIGR00342">
    <property type="entry name" value="tRNA uracil 4-sulfurtransferase ThiI"/>
    <property type="match status" value="1"/>
</dbReference>
<dbReference type="InterPro" id="IPR020536">
    <property type="entry name" value="ThiI_AANH"/>
</dbReference>
<dbReference type="SUPFAM" id="SSF52402">
    <property type="entry name" value="Adenine nucleotide alpha hydrolases-like"/>
    <property type="match status" value="1"/>
</dbReference>
<name>A0A4R1K3L0_9GAMM</name>
<comment type="function">
    <text evidence="11">Catalyzes the ATP-dependent transfer of a sulfur to tRNA to produce 4-thiouridine in position 8 of tRNAs, which functions as a near-UV photosensor. Also catalyzes the transfer of sulfur to the sulfur carrier protein ThiS, forming ThiS-thiocarboxylate. This is a step in the synthesis of thiazole, in the thiamine biosynthesis pathway. The sulfur is donated as persulfide by IscS.</text>
</comment>
<evidence type="ECO:0000259" key="12">
    <source>
        <dbReference type="PROSITE" id="PS50206"/>
    </source>
</evidence>
<dbReference type="SUPFAM" id="SSF52821">
    <property type="entry name" value="Rhodanese/Cell cycle control phosphatase"/>
    <property type="match status" value="1"/>
</dbReference>
<evidence type="ECO:0000256" key="2">
    <source>
        <dbReference type="ARBA" id="ARBA00022490"/>
    </source>
</evidence>
<evidence type="ECO:0000256" key="9">
    <source>
        <dbReference type="ARBA" id="ARBA00023157"/>
    </source>
</evidence>
<comment type="similarity">
    <text evidence="11">Belongs to the ThiI family.</text>
</comment>
<evidence type="ECO:0000256" key="11">
    <source>
        <dbReference type="HAMAP-Rule" id="MF_00021"/>
    </source>
</evidence>
<dbReference type="PANTHER" id="PTHR43209">
    <property type="entry name" value="TRNA SULFURTRANSFERASE"/>
    <property type="match status" value="1"/>
</dbReference>
<keyword evidence="9 11" id="KW-1015">Disulfide bond</keyword>